<dbReference type="SUPFAM" id="SSF52172">
    <property type="entry name" value="CheY-like"/>
    <property type="match status" value="1"/>
</dbReference>
<comment type="caution">
    <text evidence="11">The sequence shown here is derived from an EMBL/GenBank/DDBJ whole genome shotgun (WGS) entry which is preliminary data.</text>
</comment>
<keyword evidence="12" id="KW-1185">Reference proteome</keyword>
<keyword evidence="5" id="KW-0805">Transcription regulation</keyword>
<dbReference type="CDD" id="cd17536">
    <property type="entry name" value="REC_YesN-like"/>
    <property type="match status" value="1"/>
</dbReference>
<dbReference type="PRINTS" id="PR00032">
    <property type="entry name" value="HTHARAC"/>
</dbReference>
<sequence length="530" mass="60982">MKMKVIIVEDEPRVRKGLSETIDWALFGLELAGTASNGVEGLELFKEQKPELVVADIRMPVMDGLAMTEAILEQKPDTRIMIISGHDEFEYAQRCIALGVTNYLLKPIGKKQFHSELEKITGDWRQHKEQREQSLELEHKLKSNLPVLRDAFLEEWLGGVSPKSEAMLRESFSFLHIPFDFDDVAGVAVFELDIPEGGGHSHADRRLLEFAINNMIGELLEDNGLSYQRGNGQTVVLYQSVSMDTPDDLILWVERVKAKLGAVLRVSVTVGLGSRAVYVQELPQLFQEALRILRLKLSFGTDLILHEGMLRPVQDQLAVLRETDEALLVHAVEMNDEAQISIVMNGLFLEWASKEELSYPDEISYQFIGLFTKLTHRLGKSIHAYLKHDQLVKWRHPEQFRSKEDIKLWWTARFIELGRSYAGYRLDRRTKVIQQVMEYIDDHIFENITREDAARHVYINSSYLSRLFKEVTGEAFSDIVLRKKMEKAMHLLQVERVMVYEVADMLGYRDPSYFARVFKKYTGKSPSGFQ</sequence>
<dbReference type="AlphaFoldDB" id="A0A917CWN7"/>
<dbReference type="InterPro" id="IPR009057">
    <property type="entry name" value="Homeodomain-like_sf"/>
</dbReference>
<reference evidence="11" key="2">
    <citation type="submission" date="2020-09" db="EMBL/GenBank/DDBJ databases">
        <authorList>
            <person name="Sun Q."/>
            <person name="Zhou Y."/>
        </authorList>
    </citation>
    <scope>NUCLEOTIDE SEQUENCE</scope>
    <source>
        <strain evidence="11">CGMCC 1.12987</strain>
    </source>
</reference>
<dbReference type="EMBL" id="BMGR01000004">
    <property type="protein sequence ID" value="GGG00383.1"/>
    <property type="molecule type" value="Genomic_DNA"/>
</dbReference>
<evidence type="ECO:0000313" key="11">
    <source>
        <dbReference type="EMBL" id="GGG00383.1"/>
    </source>
</evidence>
<dbReference type="InterPro" id="IPR051552">
    <property type="entry name" value="HptR"/>
</dbReference>
<dbReference type="PROSITE" id="PS01124">
    <property type="entry name" value="HTH_ARAC_FAMILY_2"/>
    <property type="match status" value="1"/>
</dbReference>
<dbReference type="PANTHER" id="PTHR42713">
    <property type="entry name" value="HISTIDINE KINASE-RELATED"/>
    <property type="match status" value="1"/>
</dbReference>
<evidence type="ECO:0000256" key="1">
    <source>
        <dbReference type="ARBA" id="ARBA00004496"/>
    </source>
</evidence>
<dbReference type="Pfam" id="PF17853">
    <property type="entry name" value="GGDEF_2"/>
    <property type="match status" value="1"/>
</dbReference>
<dbReference type="Gene3D" id="1.10.10.60">
    <property type="entry name" value="Homeodomain-like"/>
    <property type="match status" value="2"/>
</dbReference>
<evidence type="ECO:0000256" key="3">
    <source>
        <dbReference type="ARBA" id="ARBA00022553"/>
    </source>
</evidence>
<dbReference type="Pfam" id="PF12833">
    <property type="entry name" value="HTH_18"/>
    <property type="match status" value="1"/>
</dbReference>
<evidence type="ECO:0000256" key="8">
    <source>
        <dbReference type="PROSITE-ProRule" id="PRU00169"/>
    </source>
</evidence>
<keyword evidence="6 11" id="KW-0238">DNA-binding</keyword>
<dbReference type="GO" id="GO:0000160">
    <property type="term" value="P:phosphorelay signal transduction system"/>
    <property type="evidence" value="ECO:0007669"/>
    <property type="project" value="UniProtKB-KW"/>
</dbReference>
<dbReference type="InterPro" id="IPR041522">
    <property type="entry name" value="CdaR_GGDEF"/>
</dbReference>
<dbReference type="InterPro" id="IPR020449">
    <property type="entry name" value="Tscrpt_reg_AraC-type_HTH"/>
</dbReference>
<keyword evidence="3 8" id="KW-0597">Phosphoprotein</keyword>
<accession>A0A917CWN7</accession>
<dbReference type="GO" id="GO:0003700">
    <property type="term" value="F:DNA-binding transcription factor activity"/>
    <property type="evidence" value="ECO:0007669"/>
    <property type="project" value="InterPro"/>
</dbReference>
<evidence type="ECO:0000256" key="2">
    <source>
        <dbReference type="ARBA" id="ARBA00022490"/>
    </source>
</evidence>
<evidence type="ECO:0000259" key="9">
    <source>
        <dbReference type="PROSITE" id="PS01124"/>
    </source>
</evidence>
<evidence type="ECO:0000256" key="5">
    <source>
        <dbReference type="ARBA" id="ARBA00023015"/>
    </source>
</evidence>
<dbReference type="InterPro" id="IPR018062">
    <property type="entry name" value="HTH_AraC-typ_CS"/>
</dbReference>
<feature type="domain" description="HTH araC/xylS-type" evidence="9">
    <location>
        <begin position="434"/>
        <end position="530"/>
    </location>
</feature>
<dbReference type="InterPro" id="IPR001789">
    <property type="entry name" value="Sig_transdc_resp-reg_receiver"/>
</dbReference>
<keyword evidence="4" id="KW-0902">Two-component regulatory system</keyword>
<evidence type="ECO:0000313" key="12">
    <source>
        <dbReference type="Proteomes" id="UP000644756"/>
    </source>
</evidence>
<evidence type="ECO:0000256" key="6">
    <source>
        <dbReference type="ARBA" id="ARBA00023125"/>
    </source>
</evidence>
<comment type="subcellular location">
    <subcellularLocation>
        <location evidence="1">Cytoplasm</location>
    </subcellularLocation>
</comment>
<feature type="modified residue" description="4-aspartylphosphate" evidence="8">
    <location>
        <position position="56"/>
    </location>
</feature>
<dbReference type="PANTHER" id="PTHR42713:SF3">
    <property type="entry name" value="TRANSCRIPTIONAL REGULATORY PROTEIN HPTR"/>
    <property type="match status" value="1"/>
</dbReference>
<proteinExistence type="predicted"/>
<dbReference type="GO" id="GO:0005737">
    <property type="term" value="C:cytoplasm"/>
    <property type="evidence" value="ECO:0007669"/>
    <property type="project" value="UniProtKB-SubCell"/>
</dbReference>
<dbReference type="Pfam" id="PF00072">
    <property type="entry name" value="Response_reg"/>
    <property type="match status" value="1"/>
</dbReference>
<dbReference type="PROSITE" id="PS50110">
    <property type="entry name" value="RESPONSE_REGULATORY"/>
    <property type="match status" value="1"/>
</dbReference>
<keyword evidence="2" id="KW-0963">Cytoplasm</keyword>
<gene>
    <name evidence="11" type="ORF">GCM10010916_17000</name>
</gene>
<dbReference type="GO" id="GO:0043565">
    <property type="term" value="F:sequence-specific DNA binding"/>
    <property type="evidence" value="ECO:0007669"/>
    <property type="project" value="InterPro"/>
</dbReference>
<evidence type="ECO:0000256" key="7">
    <source>
        <dbReference type="ARBA" id="ARBA00023163"/>
    </source>
</evidence>
<name>A0A917CWN7_9BACL</name>
<protein>
    <submittedName>
        <fullName evidence="11">DNA-binding response regulator</fullName>
    </submittedName>
</protein>
<dbReference type="SUPFAM" id="SSF46689">
    <property type="entry name" value="Homeodomain-like"/>
    <property type="match status" value="2"/>
</dbReference>
<dbReference type="Gene3D" id="3.40.50.2300">
    <property type="match status" value="1"/>
</dbReference>
<evidence type="ECO:0000259" key="10">
    <source>
        <dbReference type="PROSITE" id="PS50110"/>
    </source>
</evidence>
<dbReference type="Proteomes" id="UP000644756">
    <property type="component" value="Unassembled WGS sequence"/>
</dbReference>
<reference evidence="11" key="1">
    <citation type="journal article" date="2014" name="Int. J. Syst. Evol. Microbiol.">
        <title>Complete genome sequence of Corynebacterium casei LMG S-19264T (=DSM 44701T), isolated from a smear-ripened cheese.</title>
        <authorList>
            <consortium name="US DOE Joint Genome Institute (JGI-PGF)"/>
            <person name="Walter F."/>
            <person name="Albersmeier A."/>
            <person name="Kalinowski J."/>
            <person name="Ruckert C."/>
        </authorList>
    </citation>
    <scope>NUCLEOTIDE SEQUENCE</scope>
    <source>
        <strain evidence="11">CGMCC 1.12987</strain>
    </source>
</reference>
<feature type="domain" description="Response regulatory" evidence="10">
    <location>
        <begin position="4"/>
        <end position="121"/>
    </location>
</feature>
<dbReference type="SMART" id="SM00342">
    <property type="entry name" value="HTH_ARAC"/>
    <property type="match status" value="1"/>
</dbReference>
<dbReference type="InterPro" id="IPR011006">
    <property type="entry name" value="CheY-like_superfamily"/>
</dbReference>
<evidence type="ECO:0000256" key="4">
    <source>
        <dbReference type="ARBA" id="ARBA00023012"/>
    </source>
</evidence>
<keyword evidence="7" id="KW-0804">Transcription</keyword>
<dbReference type="InterPro" id="IPR018060">
    <property type="entry name" value="HTH_AraC"/>
</dbReference>
<dbReference type="SMART" id="SM00448">
    <property type="entry name" value="REC"/>
    <property type="match status" value="1"/>
</dbReference>
<organism evidence="11 12">
    <name type="scientific">Paenibacillus abyssi</name>
    <dbReference type="NCBI Taxonomy" id="1340531"/>
    <lineage>
        <taxon>Bacteria</taxon>
        <taxon>Bacillati</taxon>
        <taxon>Bacillota</taxon>
        <taxon>Bacilli</taxon>
        <taxon>Bacillales</taxon>
        <taxon>Paenibacillaceae</taxon>
        <taxon>Paenibacillus</taxon>
    </lineage>
</organism>
<dbReference type="PROSITE" id="PS00041">
    <property type="entry name" value="HTH_ARAC_FAMILY_1"/>
    <property type="match status" value="1"/>
</dbReference>